<organism evidence="1">
    <name type="scientific">uncultured Caudovirales phage</name>
    <dbReference type="NCBI Taxonomy" id="2100421"/>
    <lineage>
        <taxon>Viruses</taxon>
        <taxon>Duplodnaviria</taxon>
        <taxon>Heunggongvirae</taxon>
        <taxon>Uroviricota</taxon>
        <taxon>Caudoviricetes</taxon>
        <taxon>Peduoviridae</taxon>
        <taxon>Maltschvirus</taxon>
        <taxon>Maltschvirus maltsch</taxon>
    </lineage>
</organism>
<name>A0A6J5R182_9CAUD</name>
<reference evidence="1" key="1">
    <citation type="submission" date="2020-05" db="EMBL/GenBank/DDBJ databases">
        <authorList>
            <person name="Chiriac C."/>
            <person name="Salcher M."/>
            <person name="Ghai R."/>
            <person name="Kavagutti S V."/>
        </authorList>
    </citation>
    <scope>NUCLEOTIDE SEQUENCE</scope>
</reference>
<gene>
    <name evidence="1" type="ORF">UFOVP1175_21</name>
</gene>
<sequence>MSYHKDNLEALQKFQQLLNAEPDPAGVEATPDKKASTLVISHIEMTLDEIYFGHWRTENFKWSTIANEVQASIELVVTHPISGYELRRTGAASVVIMVDKVPDDLRNDPQARNEWALNPSNKKANAMDLAFGKLKSECLKNAAQSLGKVFGRDLNRKNKDAYKPFKLKGSLGQGHDQDVKYVRELIQQATELAQLSKISKSCSGDVLSEVGDELEAKRQMILMNQERGQFIASI</sequence>
<accession>A0A6J5R182</accession>
<dbReference type="EMBL" id="LR797129">
    <property type="protein sequence ID" value="CAB4188406.1"/>
    <property type="molecule type" value="Genomic_DNA"/>
</dbReference>
<protein>
    <submittedName>
        <fullName evidence="1">Uncharacterized protein</fullName>
    </submittedName>
</protein>
<evidence type="ECO:0000313" key="1">
    <source>
        <dbReference type="EMBL" id="CAB4188406.1"/>
    </source>
</evidence>
<proteinExistence type="predicted"/>